<name>A0ABY6DM45_9NEIS</name>
<evidence type="ECO:0000256" key="2">
    <source>
        <dbReference type="SAM" id="SignalP"/>
    </source>
</evidence>
<evidence type="ECO:0008006" key="5">
    <source>
        <dbReference type="Google" id="ProtNLM"/>
    </source>
</evidence>
<keyword evidence="2" id="KW-0732">Signal</keyword>
<sequence>MKIMLCHLAAIAAMAAAGCSEQGTGPRPVQPADPTPVMDKPVADSWVGKWHGPEGTLLQLAGGNGTYQVTIQNLDGPRTFQGKAVVSGIAFERDGVKEVIQASNGEGTGMKWLAEKSNCLTVRSGEGYCRD</sequence>
<gene>
    <name evidence="3" type="ORF">N8I74_00065</name>
</gene>
<protein>
    <recommendedName>
        <fullName evidence="5">Lipoprotein</fullName>
    </recommendedName>
</protein>
<dbReference type="PROSITE" id="PS51257">
    <property type="entry name" value="PROKAR_LIPOPROTEIN"/>
    <property type="match status" value="1"/>
</dbReference>
<dbReference type="RefSeq" id="WP_263124853.1">
    <property type="nucleotide sequence ID" value="NZ_CP106753.1"/>
</dbReference>
<evidence type="ECO:0000256" key="1">
    <source>
        <dbReference type="SAM" id="MobiDB-lite"/>
    </source>
</evidence>
<feature type="region of interest" description="Disordered" evidence="1">
    <location>
        <begin position="20"/>
        <end position="39"/>
    </location>
</feature>
<dbReference type="Proteomes" id="UP001061302">
    <property type="component" value="Chromosome"/>
</dbReference>
<feature type="chain" id="PRO_5046840520" description="Lipoprotein" evidence="2">
    <location>
        <begin position="18"/>
        <end position="131"/>
    </location>
</feature>
<dbReference type="EMBL" id="CP106753">
    <property type="protein sequence ID" value="UXY15445.1"/>
    <property type="molecule type" value="Genomic_DNA"/>
</dbReference>
<organism evidence="3 4">
    <name type="scientific">Chitiniphilus purpureus</name>
    <dbReference type="NCBI Taxonomy" id="2981137"/>
    <lineage>
        <taxon>Bacteria</taxon>
        <taxon>Pseudomonadati</taxon>
        <taxon>Pseudomonadota</taxon>
        <taxon>Betaproteobacteria</taxon>
        <taxon>Neisseriales</taxon>
        <taxon>Chitinibacteraceae</taxon>
        <taxon>Chitiniphilus</taxon>
    </lineage>
</organism>
<feature type="signal peptide" evidence="2">
    <location>
        <begin position="1"/>
        <end position="17"/>
    </location>
</feature>
<reference evidence="3" key="1">
    <citation type="submission" date="2022-10" db="EMBL/GenBank/DDBJ databases">
        <title>Chitiniphilus purpureus sp. nov., a novel chitin-degrading bacterium isolated from crawfish pond sediment.</title>
        <authorList>
            <person name="Li K."/>
        </authorList>
    </citation>
    <scope>NUCLEOTIDE SEQUENCE</scope>
    <source>
        <strain evidence="3">CD1</strain>
    </source>
</reference>
<keyword evidence="4" id="KW-1185">Reference proteome</keyword>
<evidence type="ECO:0000313" key="4">
    <source>
        <dbReference type="Proteomes" id="UP001061302"/>
    </source>
</evidence>
<proteinExistence type="predicted"/>
<evidence type="ECO:0000313" key="3">
    <source>
        <dbReference type="EMBL" id="UXY15445.1"/>
    </source>
</evidence>
<accession>A0ABY6DM45</accession>